<dbReference type="Proteomes" id="UP000528457">
    <property type="component" value="Unassembled WGS sequence"/>
</dbReference>
<dbReference type="RefSeq" id="WP_166843905.1">
    <property type="nucleotide sequence ID" value="NZ_JAAONY010000003.1"/>
</dbReference>
<dbReference type="InterPro" id="IPR036890">
    <property type="entry name" value="HATPase_C_sf"/>
</dbReference>
<keyword evidence="4" id="KW-0175">Coiled coil</keyword>
<dbReference type="EMBL" id="JACHHT010000003">
    <property type="protein sequence ID" value="MBB6523062.1"/>
    <property type="molecule type" value="Genomic_DNA"/>
</dbReference>
<gene>
    <name evidence="6" type="ORF">HNR48_003364</name>
</gene>
<evidence type="ECO:0000256" key="4">
    <source>
        <dbReference type="SAM" id="Coils"/>
    </source>
</evidence>
<dbReference type="PRINTS" id="PR00344">
    <property type="entry name" value="BCTRLSENSOR"/>
</dbReference>
<dbReference type="PANTHER" id="PTHR43065">
    <property type="entry name" value="SENSOR HISTIDINE KINASE"/>
    <property type="match status" value="1"/>
</dbReference>
<accession>A0A7X0JVL4</accession>
<feature type="domain" description="Histidine kinase" evidence="5">
    <location>
        <begin position="68"/>
        <end position="302"/>
    </location>
</feature>
<dbReference type="GO" id="GO:0000155">
    <property type="term" value="F:phosphorelay sensor kinase activity"/>
    <property type="evidence" value="ECO:0007669"/>
    <property type="project" value="InterPro"/>
</dbReference>
<dbReference type="SMART" id="SM00388">
    <property type="entry name" value="HisKA"/>
    <property type="match status" value="1"/>
</dbReference>
<dbReference type="Pfam" id="PF02518">
    <property type="entry name" value="HATPase_c"/>
    <property type="match status" value="1"/>
</dbReference>
<dbReference type="InterPro" id="IPR004358">
    <property type="entry name" value="Sig_transdc_His_kin-like_C"/>
</dbReference>
<dbReference type="Gene3D" id="1.10.287.130">
    <property type="match status" value="1"/>
</dbReference>
<evidence type="ECO:0000256" key="3">
    <source>
        <dbReference type="ARBA" id="ARBA00022553"/>
    </source>
</evidence>
<keyword evidence="3" id="KW-0597">Phosphoprotein</keyword>
<name>A0A7X0JVL4_9GAMM</name>
<dbReference type="SUPFAM" id="SSF55874">
    <property type="entry name" value="ATPase domain of HSP90 chaperone/DNA topoisomerase II/histidine kinase"/>
    <property type="match status" value="1"/>
</dbReference>
<keyword evidence="7" id="KW-1185">Reference proteome</keyword>
<proteinExistence type="predicted"/>
<dbReference type="PROSITE" id="PS50109">
    <property type="entry name" value="HIS_KIN"/>
    <property type="match status" value="1"/>
</dbReference>
<evidence type="ECO:0000256" key="2">
    <source>
        <dbReference type="ARBA" id="ARBA00012438"/>
    </source>
</evidence>
<dbReference type="Gene3D" id="3.30.565.10">
    <property type="entry name" value="Histidine kinase-like ATPase, C-terminal domain"/>
    <property type="match status" value="1"/>
</dbReference>
<dbReference type="InterPro" id="IPR003661">
    <property type="entry name" value="HisK_dim/P_dom"/>
</dbReference>
<comment type="catalytic activity">
    <reaction evidence="1">
        <text>ATP + protein L-histidine = ADP + protein N-phospho-L-histidine.</text>
        <dbReference type="EC" id="2.7.13.3"/>
    </reaction>
</comment>
<evidence type="ECO:0000259" key="5">
    <source>
        <dbReference type="PROSITE" id="PS50109"/>
    </source>
</evidence>
<evidence type="ECO:0000256" key="1">
    <source>
        <dbReference type="ARBA" id="ARBA00000085"/>
    </source>
</evidence>
<organism evidence="6 7">
    <name type="scientific">Pseudoteredinibacter isoporae</name>
    <dbReference type="NCBI Taxonomy" id="570281"/>
    <lineage>
        <taxon>Bacteria</taxon>
        <taxon>Pseudomonadati</taxon>
        <taxon>Pseudomonadota</taxon>
        <taxon>Gammaproteobacteria</taxon>
        <taxon>Cellvibrionales</taxon>
        <taxon>Cellvibrionaceae</taxon>
        <taxon>Pseudoteredinibacter</taxon>
    </lineage>
</organism>
<reference evidence="6 7" key="1">
    <citation type="submission" date="2020-08" db="EMBL/GenBank/DDBJ databases">
        <title>Genomic Encyclopedia of Type Strains, Phase IV (KMG-IV): sequencing the most valuable type-strain genomes for metagenomic binning, comparative biology and taxonomic classification.</title>
        <authorList>
            <person name="Goeker M."/>
        </authorList>
    </citation>
    <scope>NUCLEOTIDE SEQUENCE [LARGE SCALE GENOMIC DNA]</scope>
    <source>
        <strain evidence="6 7">DSM 22368</strain>
    </source>
</reference>
<comment type="caution">
    <text evidence="6">The sequence shown here is derived from an EMBL/GenBank/DDBJ whole genome shotgun (WGS) entry which is preliminary data.</text>
</comment>
<dbReference type="InParanoid" id="A0A7X0JVL4"/>
<evidence type="ECO:0000313" key="6">
    <source>
        <dbReference type="EMBL" id="MBB6523062.1"/>
    </source>
</evidence>
<evidence type="ECO:0000313" key="7">
    <source>
        <dbReference type="Proteomes" id="UP000528457"/>
    </source>
</evidence>
<protein>
    <recommendedName>
        <fullName evidence="2">histidine kinase</fullName>
        <ecNumber evidence="2">2.7.13.3</ecNumber>
    </recommendedName>
</protein>
<dbReference type="InterPro" id="IPR003594">
    <property type="entry name" value="HATPase_dom"/>
</dbReference>
<keyword evidence="6" id="KW-0418">Kinase</keyword>
<dbReference type="PANTHER" id="PTHR43065:SF50">
    <property type="entry name" value="HISTIDINE KINASE"/>
    <property type="match status" value="1"/>
</dbReference>
<keyword evidence="6" id="KW-0808">Transferase</keyword>
<dbReference type="SUPFAM" id="SSF47384">
    <property type="entry name" value="Homodimeric domain of signal transducing histidine kinase"/>
    <property type="match status" value="1"/>
</dbReference>
<dbReference type="AlphaFoldDB" id="A0A7X0JVL4"/>
<dbReference type="EC" id="2.7.13.3" evidence="2"/>
<dbReference type="SMART" id="SM00387">
    <property type="entry name" value="HATPase_c"/>
    <property type="match status" value="1"/>
</dbReference>
<sequence>MDEIELYKKTLARERQARQQAESLLETKARDIYEANQKLEAANAQLRRQQKEMVKTEKLVALGTLSAGVAHEINNPLAFIKSNIGTLERYFHFYQQHLPDNSGVQSVDINHARMEKLKFIAGDSEAIFKELKEGVDRVQTIVADLKSFARSKSKEFNMADANEAVLSAIRITNNKVKYHCEVKTDLADLPHIMCNLNELSQVFINLLVNAADAIKENGLITVRSYVEGEHIHFKVKDNGKGIPEKNLDKIFTPFYTSKEVGKGTGLGLSVSYGIIESLDGTVEVNSEIGKGTEFHISLPIERETPSQD</sequence>
<dbReference type="CDD" id="cd00082">
    <property type="entry name" value="HisKA"/>
    <property type="match status" value="1"/>
</dbReference>
<dbReference type="InterPro" id="IPR005467">
    <property type="entry name" value="His_kinase_dom"/>
</dbReference>
<feature type="coiled-coil region" evidence="4">
    <location>
        <begin position="4"/>
        <end position="59"/>
    </location>
</feature>
<dbReference type="InterPro" id="IPR036097">
    <property type="entry name" value="HisK_dim/P_sf"/>
</dbReference>